<evidence type="ECO:0000313" key="3">
    <source>
        <dbReference type="EMBL" id="KAE8362572.1"/>
    </source>
</evidence>
<dbReference type="PANTHER" id="PTHR48081:SF8">
    <property type="entry name" value="ALPHA_BETA HYDROLASE FOLD-3 DOMAIN-CONTAINING PROTEIN-RELATED"/>
    <property type="match status" value="1"/>
</dbReference>
<dbReference type="InterPro" id="IPR013094">
    <property type="entry name" value="AB_hydrolase_3"/>
</dbReference>
<dbReference type="OrthoDB" id="433474at2759"/>
<dbReference type="Gene3D" id="3.40.50.1820">
    <property type="entry name" value="alpha/beta hydrolase"/>
    <property type="match status" value="1"/>
</dbReference>
<sequence>MIMGNRFKGATIPAAWVPDFEAVCVLVEYRLAPENPAPAGVEDCYAVLKWTSQNADSLGIDPSRIIIVGSSAGGGLTAGTALLARDHGGPDVHAQLLLAAMLDDRHRTVSAMQYGDQLPWTHGVGEMAWECALERREMRDESLSIYAVPGRAEDLSNLPQTYIDVGSAEVFRDESITYASGVLASGGLVLFMDRIYGFLKLLFQKLALRRGTIGSLV</sequence>
<dbReference type="Proteomes" id="UP000326268">
    <property type="component" value="Unassembled WGS sequence"/>
</dbReference>
<evidence type="ECO:0000256" key="1">
    <source>
        <dbReference type="ARBA" id="ARBA00022801"/>
    </source>
</evidence>
<dbReference type="GO" id="GO:0016787">
    <property type="term" value="F:hydrolase activity"/>
    <property type="evidence" value="ECO:0007669"/>
    <property type="project" value="UniProtKB-KW"/>
</dbReference>
<name>A0A5N6ZYG8_9EURO</name>
<evidence type="ECO:0000259" key="2">
    <source>
        <dbReference type="Pfam" id="PF07859"/>
    </source>
</evidence>
<gene>
    <name evidence="3" type="ORF">BDV27DRAFT_131323</name>
</gene>
<dbReference type="EMBL" id="ML737700">
    <property type="protein sequence ID" value="KAE8362572.1"/>
    <property type="molecule type" value="Genomic_DNA"/>
</dbReference>
<proteinExistence type="predicted"/>
<feature type="domain" description="Alpha/beta hydrolase fold-3" evidence="2">
    <location>
        <begin position="8"/>
        <end position="189"/>
    </location>
</feature>
<reference evidence="3 4" key="1">
    <citation type="submission" date="2019-04" db="EMBL/GenBank/DDBJ databases">
        <title>Friends and foes A comparative genomics studyof 23 Aspergillus species from section Flavi.</title>
        <authorList>
            <consortium name="DOE Joint Genome Institute"/>
            <person name="Kjaerbolling I."/>
            <person name="Vesth T."/>
            <person name="Frisvad J.C."/>
            <person name="Nybo J.L."/>
            <person name="Theobald S."/>
            <person name="Kildgaard S."/>
            <person name="Isbrandt T."/>
            <person name="Kuo A."/>
            <person name="Sato A."/>
            <person name="Lyhne E.K."/>
            <person name="Kogle M.E."/>
            <person name="Wiebenga A."/>
            <person name="Kun R.S."/>
            <person name="Lubbers R.J."/>
            <person name="Makela M.R."/>
            <person name="Barry K."/>
            <person name="Chovatia M."/>
            <person name="Clum A."/>
            <person name="Daum C."/>
            <person name="Haridas S."/>
            <person name="He G."/>
            <person name="LaButti K."/>
            <person name="Lipzen A."/>
            <person name="Mondo S."/>
            <person name="Riley R."/>
            <person name="Salamov A."/>
            <person name="Simmons B.A."/>
            <person name="Magnuson J.K."/>
            <person name="Henrissat B."/>
            <person name="Mortensen U.H."/>
            <person name="Larsen T.O."/>
            <person name="Devries R.P."/>
            <person name="Grigoriev I.V."/>
            <person name="Machida M."/>
            <person name="Baker S.E."/>
            <person name="Andersen M.R."/>
        </authorList>
    </citation>
    <scope>NUCLEOTIDE SEQUENCE [LARGE SCALE GENOMIC DNA]</scope>
    <source>
        <strain evidence="3 4">CBS 763.97</strain>
    </source>
</reference>
<dbReference type="GeneID" id="43652056"/>
<keyword evidence="4" id="KW-1185">Reference proteome</keyword>
<dbReference type="SUPFAM" id="SSF53474">
    <property type="entry name" value="alpha/beta-Hydrolases"/>
    <property type="match status" value="1"/>
</dbReference>
<accession>A0A5N6ZYG8</accession>
<dbReference type="InterPro" id="IPR050300">
    <property type="entry name" value="GDXG_lipolytic_enzyme"/>
</dbReference>
<evidence type="ECO:0000313" key="4">
    <source>
        <dbReference type="Proteomes" id="UP000326268"/>
    </source>
</evidence>
<keyword evidence="1 3" id="KW-0378">Hydrolase</keyword>
<dbReference type="InterPro" id="IPR029058">
    <property type="entry name" value="AB_hydrolase_fold"/>
</dbReference>
<dbReference type="Pfam" id="PF07859">
    <property type="entry name" value="Abhydrolase_3"/>
    <property type="match status" value="1"/>
</dbReference>
<dbReference type="RefSeq" id="XP_031925653.1">
    <property type="nucleotide sequence ID" value="XM_032067610.1"/>
</dbReference>
<dbReference type="AlphaFoldDB" id="A0A5N6ZYG8"/>
<organism evidence="3 4">
    <name type="scientific">Aspergillus caelatus</name>
    <dbReference type="NCBI Taxonomy" id="61420"/>
    <lineage>
        <taxon>Eukaryota</taxon>
        <taxon>Fungi</taxon>
        <taxon>Dikarya</taxon>
        <taxon>Ascomycota</taxon>
        <taxon>Pezizomycotina</taxon>
        <taxon>Eurotiomycetes</taxon>
        <taxon>Eurotiomycetidae</taxon>
        <taxon>Eurotiales</taxon>
        <taxon>Aspergillaceae</taxon>
        <taxon>Aspergillus</taxon>
        <taxon>Aspergillus subgen. Circumdati</taxon>
    </lineage>
</organism>
<protein>
    <submittedName>
        <fullName evidence="3">Alpha/beta hydrolase fold-3</fullName>
    </submittedName>
</protein>
<dbReference type="PANTHER" id="PTHR48081">
    <property type="entry name" value="AB HYDROLASE SUPERFAMILY PROTEIN C4A8.06C"/>
    <property type="match status" value="1"/>
</dbReference>